<keyword evidence="4" id="KW-1185">Reference proteome</keyword>
<protein>
    <submittedName>
        <fullName evidence="3">Uncharacterized protein</fullName>
    </submittedName>
</protein>
<keyword evidence="2" id="KW-0812">Transmembrane</keyword>
<feature type="transmembrane region" description="Helical" evidence="2">
    <location>
        <begin position="154"/>
        <end position="174"/>
    </location>
</feature>
<accession>A0A0V0ZAK4</accession>
<dbReference type="EMBL" id="JYDQ01000274">
    <property type="protein sequence ID" value="KRY09441.1"/>
    <property type="molecule type" value="Genomic_DNA"/>
</dbReference>
<keyword evidence="2" id="KW-1133">Transmembrane helix</keyword>
<comment type="caution">
    <text evidence="3">The sequence shown here is derived from an EMBL/GenBank/DDBJ whole genome shotgun (WGS) entry which is preliminary data.</text>
</comment>
<reference evidence="3 4" key="1">
    <citation type="submission" date="2015-01" db="EMBL/GenBank/DDBJ databases">
        <title>Evolution of Trichinella species and genotypes.</title>
        <authorList>
            <person name="Korhonen P.K."/>
            <person name="Edoardo P."/>
            <person name="Giuseppe L.R."/>
            <person name="Gasser R.B."/>
        </authorList>
    </citation>
    <scope>NUCLEOTIDE SEQUENCE [LARGE SCALE GENOMIC DNA]</scope>
    <source>
        <strain evidence="3">ISS2496</strain>
    </source>
</reference>
<gene>
    <name evidence="3" type="ORF">T12_3150</name>
</gene>
<proteinExistence type="predicted"/>
<feature type="transmembrane region" description="Helical" evidence="2">
    <location>
        <begin position="78"/>
        <end position="102"/>
    </location>
</feature>
<evidence type="ECO:0000313" key="3">
    <source>
        <dbReference type="EMBL" id="KRY09441.1"/>
    </source>
</evidence>
<keyword evidence="2" id="KW-0472">Membrane</keyword>
<evidence type="ECO:0000256" key="2">
    <source>
        <dbReference type="SAM" id="Phobius"/>
    </source>
</evidence>
<evidence type="ECO:0000313" key="4">
    <source>
        <dbReference type="Proteomes" id="UP000054783"/>
    </source>
</evidence>
<organism evidence="3 4">
    <name type="scientific">Trichinella patagoniensis</name>
    <dbReference type="NCBI Taxonomy" id="990121"/>
    <lineage>
        <taxon>Eukaryota</taxon>
        <taxon>Metazoa</taxon>
        <taxon>Ecdysozoa</taxon>
        <taxon>Nematoda</taxon>
        <taxon>Enoplea</taxon>
        <taxon>Dorylaimia</taxon>
        <taxon>Trichinellida</taxon>
        <taxon>Trichinellidae</taxon>
        <taxon>Trichinella</taxon>
    </lineage>
</organism>
<feature type="region of interest" description="Disordered" evidence="1">
    <location>
        <begin position="233"/>
        <end position="258"/>
    </location>
</feature>
<dbReference type="AlphaFoldDB" id="A0A0V0ZAK4"/>
<evidence type="ECO:0000256" key="1">
    <source>
        <dbReference type="SAM" id="MobiDB-lite"/>
    </source>
</evidence>
<name>A0A0V0ZAK4_9BILA</name>
<sequence length="274" mass="30782">MNGLYDVDSSWPTECGQSRRRSRKVECKRINHTTNKRSFSTTDSQRNVLCRQQRTESQYVIGTNTGTRIQRLRERQRFRLTSVSIGIHLLLPLAARFMALYIEQEVGVPGGWLARTANEQPAYRGGARYRWRRSKSPSASDKAVMISASLISRWSFGILVLMAASPAIVSRATVIRKSLHGVSRTPTQCRQTPGERSGRRCAGIVLLYPRPLGTSPWAGHADEVTRRGVRSKKDINMSEEGTNHRKTTLTNTDTKNTEPPELFSLAISLLLLTV</sequence>
<dbReference type="Proteomes" id="UP000054783">
    <property type="component" value="Unassembled WGS sequence"/>
</dbReference>